<protein>
    <submittedName>
        <fullName evidence="2">Calcium homeostasis regulater C 1</fullName>
    </submittedName>
</protein>
<gene>
    <name evidence="2" type="primary">g894</name>
    <name evidence="2" type="ORF">C2E20_0894</name>
</gene>
<dbReference type="PANTHER" id="PTHR36770">
    <property type="entry name" value="PHOTOSYSTEM I ASSEMBLY FACTOR PSA3, CHLOROPLASTIC"/>
    <property type="match status" value="1"/>
</dbReference>
<keyword evidence="3" id="KW-1185">Reference proteome</keyword>
<dbReference type="PANTHER" id="PTHR36770:SF1">
    <property type="entry name" value="PHOTOSYSTEM I ASSEMBLY FACTOR PSA3, CHLOROPLASTIC"/>
    <property type="match status" value="1"/>
</dbReference>
<comment type="caution">
    <text evidence="2">The sequence shown here is derived from an EMBL/GenBank/DDBJ whole genome shotgun (WGS) entry which is preliminary data.</text>
</comment>
<dbReference type="GO" id="GO:0048564">
    <property type="term" value="P:photosystem I assembly"/>
    <property type="evidence" value="ECO:0007669"/>
    <property type="project" value="InterPro"/>
</dbReference>
<dbReference type="STRING" id="554055.A0A2P6VSD2"/>
<dbReference type="Proteomes" id="UP000239649">
    <property type="component" value="Unassembled WGS sequence"/>
</dbReference>
<reference evidence="2 3" key="1">
    <citation type="journal article" date="2018" name="Plant J.">
        <title>Genome sequences of Chlorella sorokiniana UTEX 1602 and Micractinium conductrix SAG 241.80: implications to maltose excretion by a green alga.</title>
        <authorList>
            <person name="Arriola M.B."/>
            <person name="Velmurugan N."/>
            <person name="Zhang Y."/>
            <person name="Plunkett M.H."/>
            <person name="Hondzo H."/>
            <person name="Barney B.M."/>
        </authorList>
    </citation>
    <scope>NUCLEOTIDE SEQUENCE [LARGE SCALE GENOMIC DNA]</scope>
    <source>
        <strain evidence="2 3">SAG 241.80</strain>
    </source>
</reference>
<proteinExistence type="predicted"/>
<name>A0A2P6VSD2_9CHLO</name>
<dbReference type="InterPro" id="IPR037736">
    <property type="entry name" value="PSA3"/>
</dbReference>
<dbReference type="OrthoDB" id="2013100at2759"/>
<feature type="signal peptide" evidence="1">
    <location>
        <begin position="1"/>
        <end position="23"/>
    </location>
</feature>
<dbReference type="EMBL" id="LHPF02000001">
    <property type="protein sequence ID" value="PSC77003.1"/>
    <property type="molecule type" value="Genomic_DNA"/>
</dbReference>
<dbReference type="AlphaFoldDB" id="A0A2P6VSD2"/>
<accession>A0A2P6VSD2</accession>
<sequence length="192" mass="20854">MAKRAVGALPIIGLISRLTATEGGIGNDAQAYPEFCRQVFDAAPQGFQIAVAELQDRHGKAAQRKYVLLALWMARHGGGIVPGKAIVDSARRVRVSSDLEFEMDRFSEALNEINSKYTYMERPRGSLAQQADIAVDALARLVLALKDGAPIAAEDAPLIEEAACGGFWDVPGIRDEVQRSIQEREARATAYV</sequence>
<evidence type="ECO:0000313" key="3">
    <source>
        <dbReference type="Proteomes" id="UP000239649"/>
    </source>
</evidence>
<organism evidence="2 3">
    <name type="scientific">Micractinium conductrix</name>
    <dbReference type="NCBI Taxonomy" id="554055"/>
    <lineage>
        <taxon>Eukaryota</taxon>
        <taxon>Viridiplantae</taxon>
        <taxon>Chlorophyta</taxon>
        <taxon>core chlorophytes</taxon>
        <taxon>Trebouxiophyceae</taxon>
        <taxon>Chlorellales</taxon>
        <taxon>Chlorellaceae</taxon>
        <taxon>Chlorella clade</taxon>
        <taxon>Micractinium</taxon>
    </lineage>
</organism>
<keyword evidence="1" id="KW-0732">Signal</keyword>
<feature type="chain" id="PRO_5015124382" evidence="1">
    <location>
        <begin position="24"/>
        <end position="192"/>
    </location>
</feature>
<evidence type="ECO:0000313" key="2">
    <source>
        <dbReference type="EMBL" id="PSC77003.1"/>
    </source>
</evidence>
<evidence type="ECO:0000256" key="1">
    <source>
        <dbReference type="SAM" id="SignalP"/>
    </source>
</evidence>